<gene>
    <name evidence="3" type="ORF">SPICUR_00595</name>
</gene>
<dbReference type="InterPro" id="IPR001296">
    <property type="entry name" value="Glyco_trans_1"/>
</dbReference>
<dbReference type="PANTHER" id="PTHR12526">
    <property type="entry name" value="GLYCOSYLTRANSFERASE"/>
    <property type="match status" value="1"/>
</dbReference>
<proteinExistence type="predicted"/>
<dbReference type="Pfam" id="PF13439">
    <property type="entry name" value="Glyco_transf_4"/>
    <property type="match status" value="1"/>
</dbReference>
<name>U5T176_9GAMM</name>
<dbReference type="Gene3D" id="3.40.50.2000">
    <property type="entry name" value="Glycogen Phosphorylase B"/>
    <property type="match status" value="2"/>
</dbReference>
<feature type="domain" description="Glycosyltransferase subfamily 4-like N-terminal" evidence="2">
    <location>
        <begin position="23"/>
        <end position="166"/>
    </location>
</feature>
<dbReference type="PANTHER" id="PTHR12526:SF630">
    <property type="entry name" value="GLYCOSYLTRANSFERASE"/>
    <property type="match status" value="1"/>
</dbReference>
<dbReference type="EMBL" id="CP005990">
    <property type="protein sequence ID" value="AGY91145.1"/>
    <property type="molecule type" value="Genomic_DNA"/>
</dbReference>
<dbReference type="AlphaFoldDB" id="U5T176"/>
<evidence type="ECO:0000259" key="2">
    <source>
        <dbReference type="Pfam" id="PF13439"/>
    </source>
</evidence>
<evidence type="ECO:0000259" key="1">
    <source>
        <dbReference type="Pfam" id="PF00534"/>
    </source>
</evidence>
<dbReference type="GO" id="GO:0016757">
    <property type="term" value="F:glycosyltransferase activity"/>
    <property type="evidence" value="ECO:0007669"/>
    <property type="project" value="InterPro"/>
</dbReference>
<dbReference type="RefSeq" id="WP_023364971.1">
    <property type="nucleotide sequence ID" value="NC_022664.1"/>
</dbReference>
<dbReference type="OrthoDB" id="9787293at2"/>
<organism evidence="3 4">
    <name type="scientific">Spiribacter curvatus</name>
    <dbReference type="NCBI Taxonomy" id="1335757"/>
    <lineage>
        <taxon>Bacteria</taxon>
        <taxon>Pseudomonadati</taxon>
        <taxon>Pseudomonadota</taxon>
        <taxon>Gammaproteobacteria</taxon>
        <taxon>Chromatiales</taxon>
        <taxon>Ectothiorhodospiraceae</taxon>
        <taxon>Spiribacter</taxon>
    </lineage>
</organism>
<evidence type="ECO:0000313" key="3">
    <source>
        <dbReference type="EMBL" id="AGY91145.1"/>
    </source>
</evidence>
<sequence length="365" mass="40688">MTQDTRPPKVLIAARQSHITEVEMIKGLRQSGIDIHAAFESTSPQLQALQDAGVPVRTLDLRSNADFRSARRIRRWIKEEGFEIVHGLANRPVANLIWASYGLRNKVVAYRGTAGHVSRWDPTCYIKWLNPRINRIVCVSKAVERNLAANGVSPDKLITIYKGQDLRWYADLDPAKGRAAVDQEFGIPSGTLLIGMAANMRTVKGADLLLRALMELPDHVHGFFIGEVRDPIIDELARDRRISHRVHFTGFRPDAPQLAGALDINVAPSRSREGLSKSVIEAMAQRIPTVVSDVGGLPELLGEDGAQYVFPAGDSALFLERLKSLVEAPHERQQAGNQARHRVETVFNLQATVEKTRKTYYDLVR</sequence>
<dbReference type="KEGG" id="spiu:SPICUR_00595"/>
<dbReference type="HOGENOM" id="CLU_009583_0_3_6"/>
<accession>U5T176</accession>
<dbReference type="Proteomes" id="UP000017640">
    <property type="component" value="Chromosome"/>
</dbReference>
<evidence type="ECO:0000313" key="4">
    <source>
        <dbReference type="Proteomes" id="UP000017640"/>
    </source>
</evidence>
<protein>
    <recommendedName>
        <fullName evidence="5">Glycosyltransferase subfamily 4-like N-terminal domain-containing protein</fullName>
    </recommendedName>
</protein>
<reference evidence="3 4" key="1">
    <citation type="journal article" date="2013" name="BMC Genomics">
        <title>Genomes of "Spiribacter", a streamlined, successful halophilic bacterium.</title>
        <authorList>
            <person name="Lopez-Perez M."/>
            <person name="Ghai R."/>
            <person name="Leon M.J."/>
            <person name="Rodriguez-Olmos A."/>
            <person name="Copa-Patino J.L."/>
            <person name="Soliveri J."/>
            <person name="Sanchez-Porro C."/>
            <person name="Ventosa A."/>
            <person name="Rodriguez-Valera F."/>
        </authorList>
    </citation>
    <scope>NUCLEOTIDE SEQUENCE [LARGE SCALE GENOMIC DNA]</scope>
    <source>
        <strain evidence="3 4">UAH-SP71</strain>
    </source>
</reference>
<dbReference type="GO" id="GO:1901135">
    <property type="term" value="P:carbohydrate derivative metabolic process"/>
    <property type="evidence" value="ECO:0007669"/>
    <property type="project" value="UniProtKB-ARBA"/>
</dbReference>
<dbReference type="InterPro" id="IPR028098">
    <property type="entry name" value="Glyco_trans_4-like_N"/>
</dbReference>
<keyword evidence="4" id="KW-1185">Reference proteome</keyword>
<feature type="domain" description="Glycosyl transferase family 1" evidence="1">
    <location>
        <begin position="182"/>
        <end position="342"/>
    </location>
</feature>
<dbReference type="SUPFAM" id="SSF53756">
    <property type="entry name" value="UDP-Glycosyltransferase/glycogen phosphorylase"/>
    <property type="match status" value="1"/>
</dbReference>
<dbReference type="Pfam" id="PF00534">
    <property type="entry name" value="Glycos_transf_1"/>
    <property type="match status" value="1"/>
</dbReference>
<evidence type="ECO:0008006" key="5">
    <source>
        <dbReference type="Google" id="ProtNLM"/>
    </source>
</evidence>
<dbReference type="STRING" id="1335757.SPICUR_00595"/>
<dbReference type="eggNOG" id="COG0438">
    <property type="taxonomic scope" value="Bacteria"/>
</dbReference>